<evidence type="ECO:0000313" key="2">
    <source>
        <dbReference type="EMBL" id="QQU56966.1"/>
    </source>
</evidence>
<keyword evidence="4" id="KW-1185">Reference proteome</keyword>
<dbReference type="EMBL" id="CP033893">
    <property type="protein sequence ID" value="QDL31392.1"/>
    <property type="molecule type" value="Genomic_DNA"/>
</dbReference>
<protein>
    <submittedName>
        <fullName evidence="1">Uncharacterized protein</fullName>
    </submittedName>
</protein>
<dbReference type="AlphaFoldDB" id="A0A515CT92"/>
<reference evidence="1 3" key="1">
    <citation type="submission" date="2018-11" db="EMBL/GenBank/DDBJ databases">
        <title>The first complete genome of Serratia liquefaciens isolated from metalophyte plant revel distinctness adaptive mechanisms in an extreme habitat.</title>
        <authorList>
            <person name="Caneschi W.L."/>
            <person name="Sanchez A.B."/>
            <person name="Felestrino E.B."/>
            <person name="Assis R.A.B."/>
            <person name="Lemes C.G.C."/>
            <person name="Cordeiro I.F."/>
            <person name="Fonseca N.P."/>
            <person name="Villa M."/>
            <person name="Vieira I.T."/>
            <person name="Moraes L.A."/>
            <person name="Kamino L.H.Y."/>
            <person name="do Carmo F."/>
            <person name="Garcia C.M."/>
            <person name="Almeida N.F."/>
            <person name="Silva R.S."/>
            <person name="Ferro J.A."/>
            <person name="Ferro M.I.T."/>
            <person name="Varani A.M."/>
            <person name="Ferreira R.M."/>
            <person name="dos Santos V.L."/>
            <person name="Silva U.C."/>
            <person name="Setubal J.C."/>
            <person name="Moreira L.M."/>
        </authorList>
    </citation>
    <scope>NUCLEOTIDE SEQUENCE [LARGE SCALE GENOMIC DNA]</scope>
    <source>
        <strain evidence="1 3">FG3</strain>
    </source>
</reference>
<gene>
    <name evidence="1" type="ORF">EGO53_06190</name>
    <name evidence="2" type="ORF">I6I38_08310</name>
</gene>
<dbReference type="Proteomes" id="UP000595237">
    <property type="component" value="Chromosome"/>
</dbReference>
<dbReference type="EMBL" id="CP068148">
    <property type="protein sequence ID" value="QQU56966.1"/>
    <property type="molecule type" value="Genomic_DNA"/>
</dbReference>
<sequence>MMNSSNGKKFSAETTQLLFIAVETDDIVDANISLPQHIDLQCSYESIQDNYALCLQFWEDGFTRRELLGLVNDFLKDSDLPAATRMRYKYIRARYKHLRFAQRLYSKKHSAGRLFHTTTVVLGHFQDAFRNGNQQNLKFYGNLLRLLLSRPVWSLVNYALRHIQLETESDFIAYRQEQMRALQELIVNPELTGKQFHDVRKIVSQQVSFYDTLRSIDPGNREALQISRFLAAINGLMGDRHDVMVADKLAGGKSYDEPTMLDVDIRQRLELLLERYPM</sequence>
<evidence type="ECO:0000313" key="1">
    <source>
        <dbReference type="EMBL" id="QDL31392.1"/>
    </source>
</evidence>
<accession>A0A515CT92</accession>
<proteinExistence type="predicted"/>
<organism evidence="1 3">
    <name type="scientific">Serratia liquefaciens</name>
    <dbReference type="NCBI Taxonomy" id="614"/>
    <lineage>
        <taxon>Bacteria</taxon>
        <taxon>Pseudomonadati</taxon>
        <taxon>Pseudomonadota</taxon>
        <taxon>Gammaproteobacteria</taxon>
        <taxon>Enterobacterales</taxon>
        <taxon>Yersiniaceae</taxon>
        <taxon>Serratia</taxon>
    </lineage>
</organism>
<reference evidence="2 4" key="2">
    <citation type="submission" date="2021-01" db="EMBL/GenBank/DDBJ databases">
        <title>FDA dAtabase for Regulatory Grade micrObial Sequences (FDA-ARGOS): Supporting development and validation of Infectious Disease Dx tests.</title>
        <authorList>
            <person name="Blissenbach B."/>
            <person name="Krut O."/>
            <person name="Tallon L."/>
            <person name="Sadzewicz L."/>
            <person name="Zhao X."/>
            <person name="Boylan J."/>
            <person name="Ott S."/>
            <person name="Bowen H."/>
            <person name="Vavikolanu K."/>
            <person name="Mehta A."/>
            <person name="Aluvathingal J."/>
            <person name="Nadendla S."/>
            <person name="Yan Y."/>
            <person name="Sichtig H."/>
        </authorList>
    </citation>
    <scope>NUCLEOTIDE SEQUENCE [LARGE SCALE GENOMIC DNA]</scope>
    <source>
        <strain evidence="2 4">FDAARGOS_1081</strain>
    </source>
</reference>
<name>A0A515CT92_SERLI</name>
<dbReference type="RefSeq" id="WP_082144857.1">
    <property type="nucleotide sequence ID" value="NZ_CADDTP010000009.1"/>
</dbReference>
<evidence type="ECO:0000313" key="3">
    <source>
        <dbReference type="Proteomes" id="UP000317572"/>
    </source>
</evidence>
<evidence type="ECO:0000313" key="4">
    <source>
        <dbReference type="Proteomes" id="UP000595237"/>
    </source>
</evidence>
<dbReference type="STRING" id="614.XJ20_08120"/>
<dbReference type="Proteomes" id="UP000317572">
    <property type="component" value="Chromosome"/>
</dbReference>